<dbReference type="Proteomes" id="UP001223743">
    <property type="component" value="Unassembled WGS sequence"/>
</dbReference>
<evidence type="ECO:0000256" key="2">
    <source>
        <dbReference type="ARBA" id="ARBA00022801"/>
    </source>
</evidence>
<accession>A0ABU0M1G0</accession>
<dbReference type="SUPFAM" id="SSF51338">
    <property type="entry name" value="Composite domain of metallo-dependent hydrolases"/>
    <property type="match status" value="2"/>
</dbReference>
<proteinExistence type="inferred from homology"/>
<dbReference type="RefSeq" id="WP_266281806.1">
    <property type="nucleotide sequence ID" value="NZ_JAPKNF010000001.1"/>
</dbReference>
<keyword evidence="2 4" id="KW-0378">Hydrolase</keyword>
<dbReference type="GO" id="GO:0016787">
    <property type="term" value="F:hydrolase activity"/>
    <property type="evidence" value="ECO:0007669"/>
    <property type="project" value="UniProtKB-KW"/>
</dbReference>
<keyword evidence="5" id="KW-1185">Reference proteome</keyword>
<evidence type="ECO:0000256" key="1">
    <source>
        <dbReference type="ARBA" id="ARBA00006745"/>
    </source>
</evidence>
<dbReference type="InterPro" id="IPR050287">
    <property type="entry name" value="MTA/SAH_deaminase"/>
</dbReference>
<gene>
    <name evidence="4" type="ORF">QO015_000389</name>
</gene>
<dbReference type="PANTHER" id="PTHR43794">
    <property type="entry name" value="AMINOHYDROLASE SSNA-RELATED"/>
    <property type="match status" value="1"/>
</dbReference>
<dbReference type="InterPro" id="IPR006680">
    <property type="entry name" value="Amidohydro-rel"/>
</dbReference>
<name>A0ABU0M1G0_9HYPH</name>
<comment type="caution">
    <text evidence="4">The sequence shown here is derived from an EMBL/GenBank/DDBJ whole genome shotgun (WGS) entry which is preliminary data.</text>
</comment>
<dbReference type="InterPro" id="IPR011059">
    <property type="entry name" value="Metal-dep_hydrolase_composite"/>
</dbReference>
<evidence type="ECO:0000313" key="5">
    <source>
        <dbReference type="Proteomes" id="UP001223743"/>
    </source>
</evidence>
<dbReference type="PANTHER" id="PTHR43794:SF11">
    <property type="entry name" value="AMIDOHYDROLASE-RELATED DOMAIN-CONTAINING PROTEIN"/>
    <property type="match status" value="1"/>
</dbReference>
<dbReference type="InterPro" id="IPR032466">
    <property type="entry name" value="Metal_Hydrolase"/>
</dbReference>
<evidence type="ECO:0000313" key="4">
    <source>
        <dbReference type="EMBL" id="MDQ0514776.1"/>
    </source>
</evidence>
<dbReference type="SUPFAM" id="SSF51556">
    <property type="entry name" value="Metallo-dependent hydrolases"/>
    <property type="match status" value="1"/>
</dbReference>
<dbReference type="Gene3D" id="2.30.40.10">
    <property type="entry name" value="Urease, subunit C, domain 1"/>
    <property type="match status" value="1"/>
</dbReference>
<organism evidence="4 5">
    <name type="scientific">Kaistia geumhonensis</name>
    <dbReference type="NCBI Taxonomy" id="410839"/>
    <lineage>
        <taxon>Bacteria</taxon>
        <taxon>Pseudomonadati</taxon>
        <taxon>Pseudomonadota</taxon>
        <taxon>Alphaproteobacteria</taxon>
        <taxon>Hyphomicrobiales</taxon>
        <taxon>Kaistiaceae</taxon>
        <taxon>Kaistia</taxon>
    </lineage>
</organism>
<reference evidence="4 5" key="1">
    <citation type="submission" date="2023-07" db="EMBL/GenBank/DDBJ databases">
        <title>Genomic Encyclopedia of Type Strains, Phase IV (KMG-IV): sequencing the most valuable type-strain genomes for metagenomic binning, comparative biology and taxonomic classification.</title>
        <authorList>
            <person name="Goeker M."/>
        </authorList>
    </citation>
    <scope>NUCLEOTIDE SEQUENCE [LARGE SCALE GENOMIC DNA]</scope>
    <source>
        <strain evidence="4 5">B1-1</strain>
    </source>
</reference>
<evidence type="ECO:0000259" key="3">
    <source>
        <dbReference type="Pfam" id="PF01979"/>
    </source>
</evidence>
<dbReference type="EMBL" id="JAUSWJ010000001">
    <property type="protein sequence ID" value="MDQ0514776.1"/>
    <property type="molecule type" value="Genomic_DNA"/>
</dbReference>
<protein>
    <submittedName>
        <fullName evidence="4">Cytosine/adenosine deaminase-related metal-dependent hydrolase</fullName>
    </submittedName>
</protein>
<comment type="similarity">
    <text evidence="1">Belongs to the metallo-dependent hydrolases superfamily. ATZ/TRZ family.</text>
</comment>
<dbReference type="Pfam" id="PF01979">
    <property type="entry name" value="Amidohydro_1"/>
    <property type="match status" value="1"/>
</dbReference>
<dbReference type="Gene3D" id="3.20.20.140">
    <property type="entry name" value="Metal-dependent hydrolases"/>
    <property type="match status" value="1"/>
</dbReference>
<sequence length="501" mass="52628">MTRLVITGALVADLAGGTAEPRDLVVEDGRIAAILPPGNAAREGARHHDARDRLILPGLVNSHTHGHANLVKGVADRWTLEASLTNGPWMGGARDPETIYLSTLVGALDMVSKGCTACFDLVYEFPRPTVDGFMAVARAYADAGMRAVLAPMVADRTLFAAIPGLADSLPDDLRAEVGRFSLGPGEATVESLEAIAAARADLPPGITLAMAPTIPHHCSEPFLMRMAAIAEQHGLPLHMHIAESRLQAVTARKLWGQSPVAWLAGRGLLSPRFIAAHAVWLGLDDLDLLAEAGASVAHVPASNFRLGAGIAHVRPMLERGIRVGLATDGANSSDALSMLQAIRLASLASHAFEGPREGWLSATETLRLATEGGAGILGLSGGGRTAVGALADLTFYDLGHIDFMPLNDPLNQVVTAAGPDAVSDVMVGGCFVMADRRLTRIDPATLRERVAEAVARLSAALAGPRALAARLEPHVVAFAERERAFPLPISRLVPVEGERTS</sequence>
<feature type="domain" description="Amidohydrolase-related" evidence="3">
    <location>
        <begin position="55"/>
        <end position="429"/>
    </location>
</feature>